<keyword evidence="3" id="KW-1185">Reference proteome</keyword>
<name>A0A0K1PKS5_9BACT</name>
<dbReference type="RefSeq" id="WP_146645665.1">
    <property type="nucleotide sequence ID" value="NZ_CP012333.1"/>
</dbReference>
<proteinExistence type="predicted"/>
<dbReference type="Proteomes" id="UP000064967">
    <property type="component" value="Chromosome"/>
</dbReference>
<evidence type="ECO:0000313" key="2">
    <source>
        <dbReference type="EMBL" id="AKU94001.1"/>
    </source>
</evidence>
<keyword evidence="1" id="KW-0472">Membrane</keyword>
<dbReference type="AlphaFoldDB" id="A0A0K1PKS5"/>
<accession>A0A0K1PKS5</accession>
<evidence type="ECO:0000313" key="3">
    <source>
        <dbReference type="Proteomes" id="UP000064967"/>
    </source>
</evidence>
<gene>
    <name evidence="2" type="ORF">AKJ09_00665</name>
</gene>
<feature type="transmembrane region" description="Helical" evidence="1">
    <location>
        <begin position="53"/>
        <end position="71"/>
    </location>
</feature>
<dbReference type="EMBL" id="CP012333">
    <property type="protein sequence ID" value="AKU94001.1"/>
    <property type="molecule type" value="Genomic_DNA"/>
</dbReference>
<reference evidence="2 3" key="1">
    <citation type="submission" date="2015-08" db="EMBL/GenBank/DDBJ databases">
        <authorList>
            <person name="Babu N.S."/>
            <person name="Beckwith C.J."/>
            <person name="Beseler K.G."/>
            <person name="Brison A."/>
            <person name="Carone J.V."/>
            <person name="Caskin T.P."/>
            <person name="Diamond M."/>
            <person name="Durham M.E."/>
            <person name="Foxe J.M."/>
            <person name="Go M."/>
            <person name="Henderson B.A."/>
            <person name="Jones I.B."/>
            <person name="McGettigan J.A."/>
            <person name="Micheletti S.J."/>
            <person name="Nasrallah M.E."/>
            <person name="Ortiz D."/>
            <person name="Piller C.R."/>
            <person name="Privatt S.R."/>
            <person name="Schneider S.L."/>
            <person name="Sharp S."/>
            <person name="Smith T.C."/>
            <person name="Stanton J.D."/>
            <person name="Ullery H.E."/>
            <person name="Wilson R.J."/>
            <person name="Serrano M.G."/>
            <person name="Buck G."/>
            <person name="Lee V."/>
            <person name="Wang Y."/>
            <person name="Carvalho R."/>
            <person name="Voegtly L."/>
            <person name="Shi R."/>
            <person name="Duckworth R."/>
            <person name="Johnson A."/>
            <person name="Loviza R."/>
            <person name="Walstead R."/>
            <person name="Shah Z."/>
            <person name="Kiflezghi M."/>
            <person name="Wade K."/>
            <person name="Ball S.L."/>
            <person name="Bradley K.W."/>
            <person name="Asai D.J."/>
            <person name="Bowman C.A."/>
            <person name="Russell D.A."/>
            <person name="Pope W.H."/>
            <person name="Jacobs-Sera D."/>
            <person name="Hendrix R.W."/>
            <person name="Hatfull G.F."/>
        </authorList>
    </citation>
    <scope>NUCLEOTIDE SEQUENCE [LARGE SCALE GENOMIC DNA]</scope>
    <source>
        <strain evidence="2 3">DSM 27648</strain>
    </source>
</reference>
<dbReference type="KEGG" id="llu:AKJ09_00665"/>
<keyword evidence="1" id="KW-1133">Transmembrane helix</keyword>
<sequence>MNHLHGNGKGTKRVRVRRREDVSHVLRDRAENVRDFVESVRDQAETTFRDKPYMVPVAACALGVGIGVLLGSRLTRFLVFSTVGAIVSDVFGGELKRLSRDFVDNLQLRLAEGAEEGEGEVTD</sequence>
<keyword evidence="1" id="KW-0812">Transmembrane</keyword>
<evidence type="ECO:0000256" key="1">
    <source>
        <dbReference type="SAM" id="Phobius"/>
    </source>
</evidence>
<organism evidence="2 3">
    <name type="scientific">Labilithrix luteola</name>
    <dbReference type="NCBI Taxonomy" id="1391654"/>
    <lineage>
        <taxon>Bacteria</taxon>
        <taxon>Pseudomonadati</taxon>
        <taxon>Myxococcota</taxon>
        <taxon>Polyangia</taxon>
        <taxon>Polyangiales</taxon>
        <taxon>Labilitrichaceae</taxon>
        <taxon>Labilithrix</taxon>
    </lineage>
</organism>
<protein>
    <submittedName>
        <fullName evidence="2">Uncharacterized protein</fullName>
    </submittedName>
</protein>